<dbReference type="GeneID" id="26901006"/>
<accession>A0A0N0VI19</accession>
<dbReference type="Proteomes" id="UP000037923">
    <property type="component" value="Unassembled WGS sequence"/>
</dbReference>
<evidence type="ECO:0000313" key="3">
    <source>
        <dbReference type="Proteomes" id="UP000037923"/>
    </source>
</evidence>
<dbReference type="OrthoDB" id="265783at2759"/>
<dbReference type="RefSeq" id="XP_015665017.1">
    <property type="nucleotide sequence ID" value="XM_015797009.1"/>
</dbReference>
<feature type="coiled-coil region" evidence="1">
    <location>
        <begin position="229"/>
        <end position="256"/>
    </location>
</feature>
<sequence>MPLPLSASQSKDIREDVAELRSAVAGAVQIAHKALKRVQQQQQQQQQGRSQGLGEDALHEHLCAFESFIIRRVREETASGRVAAEERHIDSNAPTAAVLLGRKIELQLEAQRTRSTTMDQRLGQLESKLNALMSDVVTQSQREAARQKQLTSIVHERVEAEMRAVVVALPNGARQDDDTPRRASTRTPSEVVNVSVLQHVTAALAAMHERVEEQHVELTRWRQQHYSLMDAIVKQMSELKNENAERRQEVSRLQKHLLPGVPAVAFHATDDEDDTPVVWTRRAAT</sequence>
<dbReference type="AlphaFoldDB" id="A0A0N0VI19"/>
<keyword evidence="3" id="KW-1185">Reference proteome</keyword>
<comment type="caution">
    <text evidence="2">The sequence shown here is derived from an EMBL/GenBank/DDBJ whole genome shotgun (WGS) entry which is preliminary data.</text>
</comment>
<evidence type="ECO:0000313" key="2">
    <source>
        <dbReference type="EMBL" id="KPA86578.1"/>
    </source>
</evidence>
<reference evidence="2 3" key="1">
    <citation type="submission" date="2015-07" db="EMBL/GenBank/DDBJ databases">
        <title>High-quality genome of monoxenous trypanosomatid Leptomonas pyrrhocoris.</title>
        <authorList>
            <person name="Flegontov P."/>
            <person name="Butenko A."/>
            <person name="Firsov S."/>
            <person name="Vlcek C."/>
            <person name="Logacheva M.D."/>
            <person name="Field M."/>
            <person name="Filatov D."/>
            <person name="Flegontova O."/>
            <person name="Gerasimov E."/>
            <person name="Jackson A.P."/>
            <person name="Kelly S."/>
            <person name="Opperdoes F."/>
            <person name="O'Reilly A."/>
            <person name="Votypka J."/>
            <person name="Yurchenko V."/>
            <person name="Lukes J."/>
        </authorList>
    </citation>
    <scope>NUCLEOTIDE SEQUENCE [LARGE SCALE GENOMIC DNA]</scope>
    <source>
        <strain evidence="2">H10</strain>
    </source>
</reference>
<dbReference type="EMBL" id="LGTL01000001">
    <property type="protein sequence ID" value="KPA86578.1"/>
    <property type="molecule type" value="Genomic_DNA"/>
</dbReference>
<keyword evidence="1" id="KW-0175">Coiled coil</keyword>
<dbReference type="OMA" id="TAMHERV"/>
<evidence type="ECO:0000256" key="1">
    <source>
        <dbReference type="SAM" id="Coils"/>
    </source>
</evidence>
<name>A0A0N0VI19_LEPPY</name>
<dbReference type="VEuPathDB" id="TriTrypDB:LpyrH10_01_7090"/>
<organism evidence="2 3">
    <name type="scientific">Leptomonas pyrrhocoris</name>
    <name type="common">Firebug parasite</name>
    <dbReference type="NCBI Taxonomy" id="157538"/>
    <lineage>
        <taxon>Eukaryota</taxon>
        <taxon>Discoba</taxon>
        <taxon>Euglenozoa</taxon>
        <taxon>Kinetoplastea</taxon>
        <taxon>Metakinetoplastina</taxon>
        <taxon>Trypanosomatida</taxon>
        <taxon>Trypanosomatidae</taxon>
        <taxon>Leishmaniinae</taxon>
        <taxon>Leptomonas</taxon>
    </lineage>
</organism>
<protein>
    <submittedName>
        <fullName evidence="2">Uncharacterized protein</fullName>
    </submittedName>
</protein>
<gene>
    <name evidence="2" type="ORF">ABB37_00709</name>
</gene>
<proteinExistence type="predicted"/>